<sequence>MNSIFSLIAVICLLVLAFILSTDRKKINLQTVVMGFLLQVILIFFVIKIPVGQFLLEKLALSVNNLIQMGMEGVDFVFGGIAEGYVFAINVLSLIVFTSALISVLYFLKIIPFLVKYVGKFIARLMKTTEVETFCAVANSFLGGTEAPLVIKPYLPKLTKSELFAVMVGGFGSASASILGGYSMMGIDIKYLLIAVFTVPFSTLMISKMMLPETETSKTANAEIVGSEAETLFEAISEGTSNGLGLALNVGASLIAFVGLIAIVNAFLGLFGVSLSTLFGYVFLPVAYLFHIPPDEAFTFASLIGTKLSINEFVAYGEMVDVINVLSHRTIAILSVVLCNFANFSVIGIQVGAFASLAPERKGEVATLGIKALICGTISTLLTGAILGIFL</sequence>
<evidence type="ECO:0000259" key="10">
    <source>
        <dbReference type="Pfam" id="PF07670"/>
    </source>
</evidence>
<dbReference type="Pfam" id="PF07670">
    <property type="entry name" value="Gate"/>
    <property type="match status" value="1"/>
</dbReference>
<evidence type="ECO:0000313" key="11">
    <source>
        <dbReference type="EMBL" id="UUF09121.1"/>
    </source>
</evidence>
<feature type="transmembrane region" description="Helical" evidence="7">
    <location>
        <begin position="27"/>
        <end position="47"/>
    </location>
</feature>
<proteinExistence type="inferred from homology"/>
<feature type="transmembrane region" description="Helical" evidence="7">
    <location>
        <begin position="163"/>
        <end position="185"/>
    </location>
</feature>
<dbReference type="GO" id="GO:0005337">
    <property type="term" value="F:nucleoside transmembrane transporter activity"/>
    <property type="evidence" value="ECO:0007669"/>
    <property type="project" value="InterPro"/>
</dbReference>
<comment type="subcellular location">
    <subcellularLocation>
        <location evidence="1">Cell membrane</location>
        <topology evidence="1">Multi-pass membrane protein</topology>
    </subcellularLocation>
</comment>
<keyword evidence="5 7" id="KW-1133">Transmembrane helix</keyword>
<evidence type="ECO:0000256" key="2">
    <source>
        <dbReference type="ARBA" id="ARBA00009033"/>
    </source>
</evidence>
<dbReference type="InterPro" id="IPR011657">
    <property type="entry name" value="CNT_C_dom"/>
</dbReference>
<dbReference type="Pfam" id="PF07662">
    <property type="entry name" value="Nucleos_tra2_C"/>
    <property type="match status" value="1"/>
</dbReference>
<accession>A0A9Q9CL02</accession>
<reference evidence="11" key="1">
    <citation type="submission" date="2021-03" db="EMBL/GenBank/DDBJ databases">
        <title>Comparative Genomics and Metabolomics in the genus Turicibacter.</title>
        <authorList>
            <person name="Maki J."/>
            <person name="Looft T."/>
        </authorList>
    </citation>
    <scope>NUCLEOTIDE SEQUENCE</scope>
    <source>
        <strain evidence="11">ISU324</strain>
    </source>
</reference>
<name>A0A9Q9CL02_9FIRM</name>
<evidence type="ECO:0000256" key="3">
    <source>
        <dbReference type="ARBA" id="ARBA00022475"/>
    </source>
</evidence>
<dbReference type="EMBL" id="CP071250">
    <property type="protein sequence ID" value="UUF09121.1"/>
    <property type="molecule type" value="Genomic_DNA"/>
</dbReference>
<feature type="domain" description="Nucleoside transporter/FeoB GTPase Gate" evidence="10">
    <location>
        <begin position="89"/>
        <end position="184"/>
    </location>
</feature>
<organism evidence="11 12">
    <name type="scientific">Turicibacter bilis</name>
    <dbReference type="NCBI Taxonomy" id="2735723"/>
    <lineage>
        <taxon>Bacteria</taxon>
        <taxon>Bacillati</taxon>
        <taxon>Bacillota</taxon>
        <taxon>Erysipelotrichia</taxon>
        <taxon>Erysipelotrichales</taxon>
        <taxon>Turicibacteraceae</taxon>
        <taxon>Turicibacter</taxon>
    </lineage>
</organism>
<evidence type="ECO:0000259" key="8">
    <source>
        <dbReference type="Pfam" id="PF01773"/>
    </source>
</evidence>
<feature type="transmembrane region" description="Helical" evidence="7">
    <location>
        <begin position="270"/>
        <end position="290"/>
    </location>
</feature>
<evidence type="ECO:0000313" key="12">
    <source>
        <dbReference type="Proteomes" id="UP001058072"/>
    </source>
</evidence>
<dbReference type="AlphaFoldDB" id="A0A9Q9CL02"/>
<dbReference type="PANTHER" id="PTHR10590">
    <property type="entry name" value="SODIUM/NUCLEOSIDE COTRANSPORTER"/>
    <property type="match status" value="1"/>
</dbReference>
<dbReference type="Proteomes" id="UP001058072">
    <property type="component" value="Chromosome"/>
</dbReference>
<dbReference type="PANTHER" id="PTHR10590:SF4">
    <property type="entry name" value="SOLUTE CARRIER FAMILY 28 MEMBER 3"/>
    <property type="match status" value="1"/>
</dbReference>
<evidence type="ECO:0000256" key="5">
    <source>
        <dbReference type="ARBA" id="ARBA00022989"/>
    </source>
</evidence>
<protein>
    <submittedName>
        <fullName evidence="11">NupC/NupG family nucleoside CNT transporter</fullName>
    </submittedName>
</protein>
<feature type="domain" description="Concentrative nucleoside transporter N-terminal" evidence="8">
    <location>
        <begin position="9"/>
        <end position="80"/>
    </location>
</feature>
<comment type="similarity">
    <text evidence="2">Belongs to the concentrative nucleoside transporter (CNT) (TC 2.A.41) family.</text>
</comment>
<dbReference type="InterPro" id="IPR011642">
    <property type="entry name" value="Gate_dom"/>
</dbReference>
<evidence type="ECO:0000256" key="6">
    <source>
        <dbReference type="ARBA" id="ARBA00023136"/>
    </source>
</evidence>
<keyword evidence="6 7" id="KW-0472">Membrane</keyword>
<dbReference type="Pfam" id="PF01773">
    <property type="entry name" value="Nucleos_tra2_N"/>
    <property type="match status" value="1"/>
</dbReference>
<dbReference type="RefSeq" id="WP_212724348.1">
    <property type="nucleotide sequence ID" value="NZ_CP071250.1"/>
</dbReference>
<evidence type="ECO:0000256" key="1">
    <source>
        <dbReference type="ARBA" id="ARBA00004651"/>
    </source>
</evidence>
<dbReference type="GO" id="GO:0015293">
    <property type="term" value="F:symporter activity"/>
    <property type="evidence" value="ECO:0007669"/>
    <property type="project" value="TreeGrafter"/>
</dbReference>
<feature type="transmembrane region" description="Helical" evidence="7">
    <location>
        <begin position="87"/>
        <end position="108"/>
    </location>
</feature>
<feature type="transmembrane region" description="Helical" evidence="7">
    <location>
        <begin position="191"/>
        <end position="211"/>
    </location>
</feature>
<feature type="domain" description="Concentrative nucleoside transporter C-terminal" evidence="9">
    <location>
        <begin position="191"/>
        <end position="388"/>
    </location>
</feature>
<feature type="transmembrane region" description="Helical" evidence="7">
    <location>
        <begin position="246"/>
        <end position="264"/>
    </location>
</feature>
<dbReference type="InterPro" id="IPR008276">
    <property type="entry name" value="C_nuclsd_transpt"/>
</dbReference>
<feature type="transmembrane region" description="Helical" evidence="7">
    <location>
        <begin position="331"/>
        <end position="358"/>
    </location>
</feature>
<dbReference type="GO" id="GO:0005886">
    <property type="term" value="C:plasma membrane"/>
    <property type="evidence" value="ECO:0007669"/>
    <property type="project" value="UniProtKB-SubCell"/>
</dbReference>
<evidence type="ECO:0000259" key="9">
    <source>
        <dbReference type="Pfam" id="PF07662"/>
    </source>
</evidence>
<dbReference type="InterPro" id="IPR002668">
    <property type="entry name" value="CNT_N_dom"/>
</dbReference>
<keyword evidence="4 7" id="KW-0812">Transmembrane</keyword>
<keyword evidence="3" id="KW-1003">Cell membrane</keyword>
<evidence type="ECO:0000256" key="7">
    <source>
        <dbReference type="SAM" id="Phobius"/>
    </source>
</evidence>
<feature type="transmembrane region" description="Helical" evidence="7">
    <location>
        <begin position="370"/>
        <end position="390"/>
    </location>
</feature>
<gene>
    <name evidence="11" type="ORF">J0J70_03780</name>
</gene>
<evidence type="ECO:0000256" key="4">
    <source>
        <dbReference type="ARBA" id="ARBA00022692"/>
    </source>
</evidence>